<feature type="domain" description="Alcohol dehydrogenase-like C-terminal" evidence="6">
    <location>
        <begin position="192"/>
        <end position="259"/>
    </location>
</feature>
<keyword evidence="4" id="KW-0560">Oxidoreductase</keyword>
<dbReference type="CDD" id="cd08283">
    <property type="entry name" value="FDH_like_1"/>
    <property type="match status" value="1"/>
</dbReference>
<evidence type="ECO:0000256" key="1">
    <source>
        <dbReference type="ARBA" id="ARBA00001947"/>
    </source>
</evidence>
<evidence type="ECO:0000256" key="3">
    <source>
        <dbReference type="ARBA" id="ARBA00022833"/>
    </source>
</evidence>
<name>A0A6J4UUG1_9BACT</name>
<sequence>MKALTYHGKRDVRVDDVPDPTIRETTDAIIKVTTTGLCGSDLHLYEVLGPFIDEGDVLGHEPMGIVEEVGSDVTNLKRGDRVVIPFNISCGHCYMCGQGLQSQCETTQVRDEGMGASLFGYTKLYGQVAGGQAEYLRVPQAGYTHIKVPDEAANMPDDRFVYLSDVLPTSWQAVEYAGIPDGGSVTVMGLGPIGDMSSRIAQRRGYRVIAVELVPERIERARANGIEVLDFNDGDIPDKIREMTDGRGTDSVIDAVGMEAHGSPIGKLAHQMASLLPDPIEAKFMEKGGVDRLGSLHASIDIVRRGGTISISGVYGGMADPMPMLTLFDKQIQLRMGQANVKRWVDDIMPLLTGADDPLGVDTFATHRLPLSEAPKAYEIFQKKQDGAIKILFQP</sequence>
<organism evidence="8">
    <name type="scientific">uncultured Thermomicrobiales bacterium</name>
    <dbReference type="NCBI Taxonomy" id="1645740"/>
    <lineage>
        <taxon>Bacteria</taxon>
        <taxon>Pseudomonadati</taxon>
        <taxon>Thermomicrobiota</taxon>
        <taxon>Thermomicrobia</taxon>
        <taxon>Thermomicrobiales</taxon>
        <taxon>environmental samples</taxon>
    </lineage>
</organism>
<evidence type="ECO:0000259" key="7">
    <source>
        <dbReference type="Pfam" id="PF08240"/>
    </source>
</evidence>
<gene>
    <name evidence="8" type="ORF">AVDCRST_MAG43-1510</name>
</gene>
<evidence type="ECO:0000256" key="2">
    <source>
        <dbReference type="ARBA" id="ARBA00022723"/>
    </source>
</evidence>
<dbReference type="GO" id="GO:0008270">
    <property type="term" value="F:zinc ion binding"/>
    <property type="evidence" value="ECO:0007669"/>
    <property type="project" value="InterPro"/>
</dbReference>
<dbReference type="EMBL" id="CADCWI010000080">
    <property type="protein sequence ID" value="CAA9556522.1"/>
    <property type="molecule type" value="Genomic_DNA"/>
</dbReference>
<dbReference type="GO" id="GO:0016491">
    <property type="term" value="F:oxidoreductase activity"/>
    <property type="evidence" value="ECO:0007669"/>
    <property type="project" value="UniProtKB-KW"/>
</dbReference>
<feature type="domain" description="Alcohol dehydrogenase-like N-terminal" evidence="7">
    <location>
        <begin position="26"/>
        <end position="147"/>
    </location>
</feature>
<dbReference type="Gene3D" id="3.40.50.720">
    <property type="entry name" value="NAD(P)-binding Rossmann-like Domain"/>
    <property type="match status" value="1"/>
</dbReference>
<protein>
    <submittedName>
        <fullName evidence="8">Threonine dehydrogenase and related Zn-dependent dehydrogenases</fullName>
    </submittedName>
</protein>
<dbReference type="InterPro" id="IPR002328">
    <property type="entry name" value="ADH_Zn_CS"/>
</dbReference>
<dbReference type="InterPro" id="IPR036291">
    <property type="entry name" value="NAD(P)-bd_dom_sf"/>
</dbReference>
<dbReference type="PANTHER" id="PTHR42813">
    <property type="entry name" value="ZINC-TYPE ALCOHOL DEHYDROGENASE-LIKE"/>
    <property type="match status" value="1"/>
</dbReference>
<dbReference type="PROSITE" id="PS00059">
    <property type="entry name" value="ADH_ZINC"/>
    <property type="match status" value="1"/>
</dbReference>
<dbReference type="InterPro" id="IPR013154">
    <property type="entry name" value="ADH-like_N"/>
</dbReference>
<evidence type="ECO:0000256" key="4">
    <source>
        <dbReference type="ARBA" id="ARBA00023002"/>
    </source>
</evidence>
<dbReference type="AlphaFoldDB" id="A0A6J4UUG1"/>
<dbReference type="InterPro" id="IPR013149">
    <property type="entry name" value="ADH-like_C"/>
</dbReference>
<dbReference type="SUPFAM" id="SSF50129">
    <property type="entry name" value="GroES-like"/>
    <property type="match status" value="1"/>
</dbReference>
<keyword evidence="2 5" id="KW-0479">Metal-binding</keyword>
<dbReference type="Gene3D" id="3.90.180.10">
    <property type="entry name" value="Medium-chain alcohol dehydrogenases, catalytic domain"/>
    <property type="match status" value="1"/>
</dbReference>
<evidence type="ECO:0000259" key="6">
    <source>
        <dbReference type="Pfam" id="PF00107"/>
    </source>
</evidence>
<dbReference type="SUPFAM" id="SSF51735">
    <property type="entry name" value="NAD(P)-binding Rossmann-fold domains"/>
    <property type="match status" value="1"/>
</dbReference>
<evidence type="ECO:0000313" key="8">
    <source>
        <dbReference type="EMBL" id="CAA9556522.1"/>
    </source>
</evidence>
<comment type="similarity">
    <text evidence="5">Belongs to the zinc-containing alcohol dehydrogenase family.</text>
</comment>
<dbReference type="Pfam" id="PF00107">
    <property type="entry name" value="ADH_zinc_N"/>
    <property type="match status" value="1"/>
</dbReference>
<proteinExistence type="inferred from homology"/>
<reference evidence="8" key="1">
    <citation type="submission" date="2020-02" db="EMBL/GenBank/DDBJ databases">
        <authorList>
            <person name="Meier V. D."/>
        </authorList>
    </citation>
    <scope>NUCLEOTIDE SEQUENCE</scope>
    <source>
        <strain evidence="8">AVDCRST_MAG43</strain>
    </source>
</reference>
<dbReference type="InterPro" id="IPR011032">
    <property type="entry name" value="GroES-like_sf"/>
</dbReference>
<keyword evidence="3 5" id="KW-0862">Zinc</keyword>
<dbReference type="Pfam" id="PF08240">
    <property type="entry name" value="ADH_N"/>
    <property type="match status" value="1"/>
</dbReference>
<dbReference type="PANTHER" id="PTHR42813:SF2">
    <property type="entry name" value="DEHYDROGENASE, ZINC-CONTAINING, PUTATIVE (AFU_ORTHOLOGUE AFUA_2G02810)-RELATED"/>
    <property type="match status" value="1"/>
</dbReference>
<evidence type="ECO:0000256" key="5">
    <source>
        <dbReference type="RuleBase" id="RU361277"/>
    </source>
</evidence>
<comment type="cofactor">
    <cofactor evidence="1 5">
        <name>Zn(2+)</name>
        <dbReference type="ChEBI" id="CHEBI:29105"/>
    </cofactor>
</comment>
<accession>A0A6J4UUG1</accession>